<dbReference type="InterPro" id="IPR021831">
    <property type="entry name" value="ParD-like"/>
</dbReference>
<dbReference type="Pfam" id="PF11903">
    <property type="entry name" value="ParD_like"/>
    <property type="match status" value="1"/>
</dbReference>
<evidence type="ECO:0000313" key="1">
    <source>
        <dbReference type="EMBL" id="GAG92984.1"/>
    </source>
</evidence>
<dbReference type="AlphaFoldDB" id="X1BAW1"/>
<name>X1BAW1_9ZZZZ</name>
<protein>
    <recommendedName>
        <fullName evidence="2">ParD-like antitoxin of type II toxin-antitoxin system</fullName>
    </recommendedName>
</protein>
<organism evidence="1">
    <name type="scientific">marine sediment metagenome</name>
    <dbReference type="NCBI Taxonomy" id="412755"/>
    <lineage>
        <taxon>unclassified sequences</taxon>
        <taxon>metagenomes</taxon>
        <taxon>ecological metagenomes</taxon>
    </lineage>
</organism>
<comment type="caution">
    <text evidence="1">The sequence shown here is derived from an EMBL/GenBank/DDBJ whole genome shotgun (WGS) entry which is preliminary data.</text>
</comment>
<reference evidence="1" key="1">
    <citation type="journal article" date="2014" name="Front. Microbiol.">
        <title>High frequency of phylogenetically diverse reductive dehalogenase-homologous genes in deep subseafloor sedimentary metagenomes.</title>
        <authorList>
            <person name="Kawai M."/>
            <person name="Futagami T."/>
            <person name="Toyoda A."/>
            <person name="Takaki Y."/>
            <person name="Nishi S."/>
            <person name="Hori S."/>
            <person name="Arai W."/>
            <person name="Tsubouchi T."/>
            <person name="Morono Y."/>
            <person name="Uchiyama I."/>
            <person name="Ito T."/>
            <person name="Fujiyama A."/>
            <person name="Inagaki F."/>
            <person name="Takami H."/>
        </authorList>
    </citation>
    <scope>NUCLEOTIDE SEQUENCE</scope>
    <source>
        <strain evidence="1">Expedition CK06-06</strain>
    </source>
</reference>
<proteinExistence type="predicted"/>
<sequence length="75" mass="8210">MSKAIKISDEIANEARISAKVTRRSMAGQVEYWASIGKIAEENPGLSYSVIHDILLGREQLKEGLGTPYIFGEGD</sequence>
<gene>
    <name evidence="1" type="ORF">S01H4_40649</name>
</gene>
<accession>X1BAW1</accession>
<evidence type="ECO:0008006" key="2">
    <source>
        <dbReference type="Google" id="ProtNLM"/>
    </source>
</evidence>
<dbReference type="EMBL" id="BART01022162">
    <property type="protein sequence ID" value="GAG92984.1"/>
    <property type="molecule type" value="Genomic_DNA"/>
</dbReference>